<dbReference type="AlphaFoldDB" id="A0A382Q7Y4"/>
<accession>A0A382Q7Y4</accession>
<dbReference type="EMBL" id="UINC01111988">
    <property type="protein sequence ID" value="SVC80602.1"/>
    <property type="molecule type" value="Genomic_DNA"/>
</dbReference>
<protein>
    <submittedName>
        <fullName evidence="1">Uncharacterized protein</fullName>
    </submittedName>
</protein>
<gene>
    <name evidence="1" type="ORF">METZ01_LOCUS333456</name>
</gene>
<proteinExistence type="predicted"/>
<feature type="non-terminal residue" evidence="1">
    <location>
        <position position="1"/>
    </location>
</feature>
<sequence length="80" mass="8356">VSRGFVARRSLLDHLEEAMSSERGIRVVSLVTIIATAACAGPEQETPAAASGGDDARSQLIARAASYELDTEYVPPPGEA</sequence>
<feature type="non-terminal residue" evidence="1">
    <location>
        <position position="80"/>
    </location>
</feature>
<name>A0A382Q7Y4_9ZZZZ</name>
<reference evidence="1" key="1">
    <citation type="submission" date="2018-05" db="EMBL/GenBank/DDBJ databases">
        <authorList>
            <person name="Lanie J.A."/>
            <person name="Ng W.-L."/>
            <person name="Kazmierczak K.M."/>
            <person name="Andrzejewski T.M."/>
            <person name="Davidsen T.M."/>
            <person name="Wayne K.J."/>
            <person name="Tettelin H."/>
            <person name="Glass J.I."/>
            <person name="Rusch D."/>
            <person name="Podicherti R."/>
            <person name="Tsui H.-C.T."/>
            <person name="Winkler M.E."/>
        </authorList>
    </citation>
    <scope>NUCLEOTIDE SEQUENCE</scope>
</reference>
<organism evidence="1">
    <name type="scientific">marine metagenome</name>
    <dbReference type="NCBI Taxonomy" id="408172"/>
    <lineage>
        <taxon>unclassified sequences</taxon>
        <taxon>metagenomes</taxon>
        <taxon>ecological metagenomes</taxon>
    </lineage>
</organism>
<evidence type="ECO:0000313" key="1">
    <source>
        <dbReference type="EMBL" id="SVC80602.1"/>
    </source>
</evidence>